<dbReference type="Proteomes" id="UP000784294">
    <property type="component" value="Unassembled WGS sequence"/>
</dbReference>
<reference evidence="1" key="1">
    <citation type="submission" date="2018-11" db="EMBL/GenBank/DDBJ databases">
        <authorList>
            <consortium name="Pathogen Informatics"/>
        </authorList>
    </citation>
    <scope>NUCLEOTIDE SEQUENCE</scope>
</reference>
<evidence type="ECO:0000313" key="1">
    <source>
        <dbReference type="EMBL" id="VEL36550.1"/>
    </source>
</evidence>
<keyword evidence="2" id="KW-1185">Reference proteome</keyword>
<dbReference type="AlphaFoldDB" id="A0A3S5FG83"/>
<name>A0A3S5FG83_9PLAT</name>
<proteinExistence type="predicted"/>
<gene>
    <name evidence="1" type="ORF">PXEA_LOCUS29990</name>
</gene>
<evidence type="ECO:0000313" key="2">
    <source>
        <dbReference type="Proteomes" id="UP000784294"/>
    </source>
</evidence>
<comment type="caution">
    <text evidence="1">The sequence shown here is derived from an EMBL/GenBank/DDBJ whole genome shotgun (WGS) entry which is preliminary data.</text>
</comment>
<organism evidence="1 2">
    <name type="scientific">Protopolystoma xenopodis</name>
    <dbReference type="NCBI Taxonomy" id="117903"/>
    <lineage>
        <taxon>Eukaryota</taxon>
        <taxon>Metazoa</taxon>
        <taxon>Spiralia</taxon>
        <taxon>Lophotrochozoa</taxon>
        <taxon>Platyhelminthes</taxon>
        <taxon>Monogenea</taxon>
        <taxon>Polyopisthocotylea</taxon>
        <taxon>Polystomatidea</taxon>
        <taxon>Polystomatidae</taxon>
        <taxon>Protopolystoma</taxon>
    </lineage>
</organism>
<dbReference type="EMBL" id="CAAALY010252550">
    <property type="protein sequence ID" value="VEL36550.1"/>
    <property type="molecule type" value="Genomic_DNA"/>
</dbReference>
<protein>
    <submittedName>
        <fullName evidence="1">Uncharacterized protein</fullName>
    </submittedName>
</protein>
<accession>A0A3S5FG83</accession>
<sequence length="208" mass="22914">MIFFSHSFCPHGPAKAAVNRLECASHAAPPTTIGSAGFSDDSLLLNTIAASSTWLIPRRLVSICLAQLVRLLVCFEIGSQASAIQPHLFSTSNDESGDQIHHSACLDGRSTELAEIWAAHTLTRTLWPEHLGSALIEELCRQHRFTGRTARLVKNCVTNLSLDAYSLMTNDLLLCLVNRWNELRKLSLRNLQSAQLSAENLAQLSCDY</sequence>